<dbReference type="RefSeq" id="WP_380758644.1">
    <property type="nucleotide sequence ID" value="NZ_JBHSRF010000053.1"/>
</dbReference>
<evidence type="ECO:0000256" key="1">
    <source>
        <dbReference type="SAM" id="SignalP"/>
    </source>
</evidence>
<proteinExistence type="predicted"/>
<feature type="signal peptide" evidence="1">
    <location>
        <begin position="1"/>
        <end position="31"/>
    </location>
</feature>
<protein>
    <submittedName>
        <fullName evidence="2">Uncharacterized protein</fullName>
    </submittedName>
</protein>
<accession>A0ABW1NNR7</accession>
<dbReference type="Proteomes" id="UP001596137">
    <property type="component" value="Unassembled WGS sequence"/>
</dbReference>
<gene>
    <name evidence="2" type="ORF">ACFP1K_27765</name>
</gene>
<reference evidence="3" key="1">
    <citation type="journal article" date="2019" name="Int. J. Syst. Evol. Microbiol.">
        <title>The Global Catalogue of Microorganisms (GCM) 10K type strain sequencing project: providing services to taxonomists for standard genome sequencing and annotation.</title>
        <authorList>
            <consortium name="The Broad Institute Genomics Platform"/>
            <consortium name="The Broad Institute Genome Sequencing Center for Infectious Disease"/>
            <person name="Wu L."/>
            <person name="Ma J."/>
        </authorList>
    </citation>
    <scope>NUCLEOTIDE SEQUENCE [LARGE SCALE GENOMIC DNA]</scope>
    <source>
        <strain evidence="3">JCM 30346</strain>
    </source>
</reference>
<organism evidence="2 3">
    <name type="scientific">Sphaerisporangium aureirubrum</name>
    <dbReference type="NCBI Taxonomy" id="1544736"/>
    <lineage>
        <taxon>Bacteria</taxon>
        <taxon>Bacillati</taxon>
        <taxon>Actinomycetota</taxon>
        <taxon>Actinomycetes</taxon>
        <taxon>Streptosporangiales</taxon>
        <taxon>Streptosporangiaceae</taxon>
        <taxon>Sphaerisporangium</taxon>
    </lineage>
</organism>
<name>A0ABW1NNR7_9ACTN</name>
<sequence>MTHIGRKLGAILAGIGLGMAAATVPANPAAAAPEVDDFFVCGGYEPACEGGYTEGTIRWLNRSAQIHGVVFDRGEGSTTAIFEAFTASNVKVDSQTRTADDDGYINGRTVPFDFPIGDPDLVGGINRIRITVCFNLTPRDCSKQANETRG</sequence>
<feature type="chain" id="PRO_5046478726" evidence="1">
    <location>
        <begin position="32"/>
        <end position="150"/>
    </location>
</feature>
<evidence type="ECO:0000313" key="2">
    <source>
        <dbReference type="EMBL" id="MFC6084988.1"/>
    </source>
</evidence>
<keyword evidence="3" id="KW-1185">Reference proteome</keyword>
<evidence type="ECO:0000313" key="3">
    <source>
        <dbReference type="Proteomes" id="UP001596137"/>
    </source>
</evidence>
<comment type="caution">
    <text evidence="2">The sequence shown here is derived from an EMBL/GenBank/DDBJ whole genome shotgun (WGS) entry which is preliminary data.</text>
</comment>
<dbReference type="EMBL" id="JBHSRF010000053">
    <property type="protein sequence ID" value="MFC6084988.1"/>
    <property type="molecule type" value="Genomic_DNA"/>
</dbReference>
<keyword evidence="1" id="KW-0732">Signal</keyword>